<evidence type="ECO:0000313" key="2">
    <source>
        <dbReference type="EMBL" id="PZQ45695.1"/>
    </source>
</evidence>
<evidence type="ECO:0000256" key="1">
    <source>
        <dbReference type="SAM" id="MobiDB-lite"/>
    </source>
</evidence>
<feature type="compositionally biased region" description="Polar residues" evidence="1">
    <location>
        <begin position="47"/>
        <end position="56"/>
    </location>
</feature>
<protein>
    <submittedName>
        <fullName evidence="2">Uncharacterized protein</fullName>
    </submittedName>
</protein>
<feature type="region of interest" description="Disordered" evidence="1">
    <location>
        <begin position="1"/>
        <end position="96"/>
    </location>
</feature>
<feature type="compositionally biased region" description="Polar residues" evidence="1">
    <location>
        <begin position="8"/>
        <end position="22"/>
    </location>
</feature>
<proteinExistence type="predicted"/>
<feature type="compositionally biased region" description="Low complexity" evidence="1">
    <location>
        <begin position="78"/>
        <end position="96"/>
    </location>
</feature>
<gene>
    <name evidence="2" type="ORF">DI551_06710</name>
</gene>
<sequence length="96" mass="10272">MVYPVGTPFQSQQIPAANTFQPGGTEATKRPEENRTPDNTRPAGTDTARSQSSETRNLGRVPESRDYDSAQVAERSSDNGSVSVSSSRGSNLNITV</sequence>
<evidence type="ECO:0000313" key="3">
    <source>
        <dbReference type="Proteomes" id="UP000249417"/>
    </source>
</evidence>
<accession>A0A2W5N4L8</accession>
<dbReference type="AlphaFoldDB" id="A0A2W5N4L8"/>
<dbReference type="Proteomes" id="UP000249417">
    <property type="component" value="Unassembled WGS sequence"/>
</dbReference>
<reference evidence="2 3" key="1">
    <citation type="submission" date="2017-08" db="EMBL/GenBank/DDBJ databases">
        <title>Infants hospitalized years apart are colonized by the same room-sourced microbial strains.</title>
        <authorList>
            <person name="Brooks B."/>
            <person name="Olm M.R."/>
            <person name="Firek B.A."/>
            <person name="Baker R."/>
            <person name="Thomas B.C."/>
            <person name="Morowitz M.J."/>
            <person name="Banfield J.F."/>
        </authorList>
    </citation>
    <scope>NUCLEOTIDE SEQUENCE [LARGE SCALE GENOMIC DNA]</scope>
    <source>
        <strain evidence="2">S2_005_002_R2_29</strain>
    </source>
</reference>
<dbReference type="EMBL" id="QFQB01000041">
    <property type="protein sequence ID" value="PZQ45695.1"/>
    <property type="molecule type" value="Genomic_DNA"/>
</dbReference>
<name>A0A2W5N4L8_9BACT</name>
<comment type="caution">
    <text evidence="2">The sequence shown here is derived from an EMBL/GenBank/DDBJ whole genome shotgun (WGS) entry which is preliminary data.</text>
</comment>
<feature type="compositionally biased region" description="Basic and acidic residues" evidence="1">
    <location>
        <begin position="27"/>
        <end position="38"/>
    </location>
</feature>
<organism evidence="2 3">
    <name type="scientific">Micavibrio aeruginosavorus</name>
    <dbReference type="NCBI Taxonomy" id="349221"/>
    <lineage>
        <taxon>Bacteria</taxon>
        <taxon>Pseudomonadati</taxon>
        <taxon>Bdellovibrionota</taxon>
        <taxon>Bdellovibrionia</taxon>
        <taxon>Bdellovibrionales</taxon>
        <taxon>Pseudobdellovibrionaceae</taxon>
        <taxon>Micavibrio</taxon>
    </lineage>
</organism>